<evidence type="ECO:0000259" key="3">
    <source>
        <dbReference type="PROSITE" id="PS50110"/>
    </source>
</evidence>
<evidence type="ECO:0000313" key="5">
    <source>
        <dbReference type="Proteomes" id="UP001371218"/>
    </source>
</evidence>
<dbReference type="PANTHER" id="PTHR44591:SF19">
    <property type="entry name" value="TWO-COMPONENT RESPONSE REGULATOR-RELATED"/>
    <property type="match status" value="1"/>
</dbReference>
<dbReference type="InterPro" id="IPR050595">
    <property type="entry name" value="Bact_response_regulator"/>
</dbReference>
<reference evidence="4 5" key="1">
    <citation type="submission" date="2024-04" db="EMBL/GenBank/DDBJ databases">
        <title>Novel species of the genus Ideonella isolated from streams.</title>
        <authorList>
            <person name="Lu H."/>
        </authorList>
    </citation>
    <scope>NUCLEOTIDE SEQUENCE [LARGE SCALE GENOMIC DNA]</scope>
    <source>
        <strain evidence="4 5">DXS29W</strain>
    </source>
</reference>
<dbReference type="EMBL" id="JBBUTG010000024">
    <property type="protein sequence ID" value="MEK8034039.1"/>
    <property type="molecule type" value="Genomic_DNA"/>
</dbReference>
<feature type="modified residue" description="4-aspartylphosphate" evidence="2">
    <location>
        <position position="66"/>
    </location>
</feature>
<dbReference type="InterPro" id="IPR001789">
    <property type="entry name" value="Sig_transdc_resp-reg_receiver"/>
</dbReference>
<dbReference type="Proteomes" id="UP001371218">
    <property type="component" value="Unassembled WGS sequence"/>
</dbReference>
<dbReference type="InterPro" id="IPR011006">
    <property type="entry name" value="CheY-like_superfamily"/>
</dbReference>
<feature type="domain" description="Response regulatory" evidence="3">
    <location>
        <begin position="12"/>
        <end position="132"/>
    </location>
</feature>
<name>A0ABU9BWA9_9BURK</name>
<dbReference type="PANTHER" id="PTHR44591">
    <property type="entry name" value="STRESS RESPONSE REGULATOR PROTEIN 1"/>
    <property type="match status" value="1"/>
</dbReference>
<dbReference type="Pfam" id="PF00072">
    <property type="entry name" value="Response_reg"/>
    <property type="match status" value="1"/>
</dbReference>
<dbReference type="PROSITE" id="PS50110">
    <property type="entry name" value="RESPONSE_REGULATORY"/>
    <property type="match status" value="1"/>
</dbReference>
<sequence length="192" mass="21459">MNERHDHIELARVLLVDDDASVLAALRRAIRGSARIGFPVEVESFTSGVEALQRMHEHRFDVLVSDLRMPGMDGLTLLAAAADIQPECVRLILSGESDFGTMQTAVNGVGIMRYLTKPWDTEVLIRHVDEAVRHSLSQRRQRDQATQWAVSHGQVDRAELERRRLEDLEPGITKVEWAADGSIVISTADPMV</sequence>
<dbReference type="SMART" id="SM00448">
    <property type="entry name" value="REC"/>
    <property type="match status" value="1"/>
</dbReference>
<keyword evidence="1 2" id="KW-0597">Phosphoprotein</keyword>
<keyword evidence="5" id="KW-1185">Reference proteome</keyword>
<dbReference type="Gene3D" id="3.40.50.2300">
    <property type="match status" value="1"/>
</dbReference>
<evidence type="ECO:0000313" key="4">
    <source>
        <dbReference type="EMBL" id="MEK8034039.1"/>
    </source>
</evidence>
<evidence type="ECO:0000256" key="1">
    <source>
        <dbReference type="ARBA" id="ARBA00022553"/>
    </source>
</evidence>
<accession>A0ABU9BWA9</accession>
<dbReference type="CDD" id="cd17569">
    <property type="entry name" value="REC_HupR-like"/>
    <property type="match status" value="1"/>
</dbReference>
<protein>
    <submittedName>
        <fullName evidence="4">Response regulator</fullName>
    </submittedName>
</protein>
<dbReference type="RefSeq" id="WP_341428463.1">
    <property type="nucleotide sequence ID" value="NZ_JBBUTG010000024.1"/>
</dbReference>
<organism evidence="4 5">
    <name type="scientific">Ideonella lacteola</name>
    <dbReference type="NCBI Taxonomy" id="2984193"/>
    <lineage>
        <taxon>Bacteria</taxon>
        <taxon>Pseudomonadati</taxon>
        <taxon>Pseudomonadota</taxon>
        <taxon>Betaproteobacteria</taxon>
        <taxon>Burkholderiales</taxon>
        <taxon>Sphaerotilaceae</taxon>
        <taxon>Ideonella</taxon>
    </lineage>
</organism>
<proteinExistence type="predicted"/>
<comment type="caution">
    <text evidence="4">The sequence shown here is derived from an EMBL/GenBank/DDBJ whole genome shotgun (WGS) entry which is preliminary data.</text>
</comment>
<gene>
    <name evidence="4" type="ORF">AACH06_24715</name>
</gene>
<dbReference type="SUPFAM" id="SSF52172">
    <property type="entry name" value="CheY-like"/>
    <property type="match status" value="1"/>
</dbReference>
<evidence type="ECO:0000256" key="2">
    <source>
        <dbReference type="PROSITE-ProRule" id="PRU00169"/>
    </source>
</evidence>